<comment type="caution">
    <text evidence="1">The sequence shown here is derived from an EMBL/GenBank/DDBJ whole genome shotgun (WGS) entry which is preliminary data.</text>
</comment>
<evidence type="ECO:0000313" key="2">
    <source>
        <dbReference type="Proteomes" id="UP001153332"/>
    </source>
</evidence>
<dbReference type="Proteomes" id="UP001153332">
    <property type="component" value="Unassembled WGS sequence"/>
</dbReference>
<reference evidence="1" key="1">
    <citation type="submission" date="2022-12" db="EMBL/GenBank/DDBJ databases">
        <title>Genome Sequence of Lasiodiplodia mahajangana.</title>
        <authorList>
            <person name="Buettner E."/>
        </authorList>
    </citation>
    <scope>NUCLEOTIDE SEQUENCE</scope>
    <source>
        <strain evidence="1">VT137</strain>
    </source>
</reference>
<dbReference type="EMBL" id="JAPUUL010001405">
    <property type="protein sequence ID" value="KAJ8127497.1"/>
    <property type="molecule type" value="Genomic_DNA"/>
</dbReference>
<name>A0ACC2JJN4_9PEZI</name>
<evidence type="ECO:0000313" key="1">
    <source>
        <dbReference type="EMBL" id="KAJ8127497.1"/>
    </source>
</evidence>
<organism evidence="1 2">
    <name type="scientific">Lasiodiplodia mahajangana</name>
    <dbReference type="NCBI Taxonomy" id="1108764"/>
    <lineage>
        <taxon>Eukaryota</taxon>
        <taxon>Fungi</taxon>
        <taxon>Dikarya</taxon>
        <taxon>Ascomycota</taxon>
        <taxon>Pezizomycotina</taxon>
        <taxon>Dothideomycetes</taxon>
        <taxon>Dothideomycetes incertae sedis</taxon>
        <taxon>Botryosphaeriales</taxon>
        <taxon>Botryosphaeriaceae</taxon>
        <taxon>Lasiodiplodia</taxon>
    </lineage>
</organism>
<keyword evidence="2" id="KW-1185">Reference proteome</keyword>
<proteinExistence type="predicted"/>
<gene>
    <name evidence="1" type="ORF">O1611_g6138</name>
</gene>
<accession>A0ACC2JJN4</accession>
<protein>
    <submittedName>
        <fullName evidence="1">Uncharacterized protein</fullName>
    </submittedName>
</protein>
<sequence>MLKAHSANVNQVPQDLTGGGFECAKGIKCAPIFRVLMLEKPRARSSRSRQPTSCETFNNDLQRIQGVRLRQLVALLENGADPNQRYDRDFVTPIFFLLTSLGTYMPSFYFESWLMLSDEAEHQTNLVNEIVVDFLDTLRDFGADISRLGNIYYYKEHLARSIFAAYPETPLHAACRLNDRHKPIIHWFLRNGVSINSLGRAESTPLMAYCGSKFTNLDQFRQFLRCKPLINHQDILGRTALHDLCDNYGLQPQVMEKAVRMMLDRGANPTLLNNEGRAPGQGIESTARRITPYEDVLLMLQDGCKKWEKWKQKTERRALSELRSGTKDGCADHLRSRRQDAEGVCDKDQQENQEDDHGNRDKQISCNTGEAVGTRGRPRTMASGSHRTNRGGYRRGTQSSTRRSTRNCDRNHTDGQRNGRQDAVPESSNNIPLEDSWGVPQNNFYDQICGGRYSGGSRRDDRGASRSGKRSSRSHSRGYRGDINREYRGSHRGSSRGAYHQNCRDTGLVEVPRWDSTENKPPVGHR</sequence>